<sequence length="81" mass="9244">MYTRDESERSLVSSSSIFAKANDIPGHILLPAPNGMSSKLFPLKVKLLSFTPILWIPSYCPCMDKYVIAIHDTTFFRFSWD</sequence>
<comment type="caution">
    <text evidence="1">The sequence shown here is derived from an EMBL/GenBank/DDBJ whole genome shotgun (WGS) entry which is preliminary data.</text>
</comment>
<name>A0A7J6H8G0_CANSA</name>
<proteinExistence type="predicted"/>
<dbReference type="Proteomes" id="UP000583929">
    <property type="component" value="Unassembled WGS sequence"/>
</dbReference>
<gene>
    <name evidence="1" type="ORF">G4B88_016521</name>
</gene>
<keyword evidence="2" id="KW-1185">Reference proteome</keyword>
<organism evidence="1 2">
    <name type="scientific">Cannabis sativa</name>
    <name type="common">Hemp</name>
    <name type="synonym">Marijuana</name>
    <dbReference type="NCBI Taxonomy" id="3483"/>
    <lineage>
        <taxon>Eukaryota</taxon>
        <taxon>Viridiplantae</taxon>
        <taxon>Streptophyta</taxon>
        <taxon>Embryophyta</taxon>
        <taxon>Tracheophyta</taxon>
        <taxon>Spermatophyta</taxon>
        <taxon>Magnoliopsida</taxon>
        <taxon>eudicotyledons</taxon>
        <taxon>Gunneridae</taxon>
        <taxon>Pentapetalae</taxon>
        <taxon>rosids</taxon>
        <taxon>fabids</taxon>
        <taxon>Rosales</taxon>
        <taxon>Cannabaceae</taxon>
        <taxon>Cannabis</taxon>
    </lineage>
</organism>
<evidence type="ECO:0000313" key="1">
    <source>
        <dbReference type="EMBL" id="KAF4391211.1"/>
    </source>
</evidence>
<dbReference type="AlphaFoldDB" id="A0A7J6H8G0"/>
<accession>A0A7J6H8G0</accession>
<reference evidence="1 2" key="1">
    <citation type="journal article" date="2020" name="bioRxiv">
        <title>Sequence and annotation of 42 cannabis genomes reveals extensive copy number variation in cannabinoid synthesis and pathogen resistance genes.</title>
        <authorList>
            <person name="Mckernan K.J."/>
            <person name="Helbert Y."/>
            <person name="Kane L.T."/>
            <person name="Ebling H."/>
            <person name="Zhang L."/>
            <person name="Liu B."/>
            <person name="Eaton Z."/>
            <person name="Mclaughlin S."/>
            <person name="Kingan S."/>
            <person name="Baybayan P."/>
            <person name="Concepcion G."/>
            <person name="Jordan M."/>
            <person name="Riva A."/>
            <person name="Barbazuk W."/>
            <person name="Harkins T."/>
        </authorList>
    </citation>
    <scope>NUCLEOTIDE SEQUENCE [LARGE SCALE GENOMIC DNA]</scope>
    <source>
        <strain evidence="2">cv. Jamaican Lion 4</strain>
        <tissue evidence="1">Leaf</tissue>
    </source>
</reference>
<evidence type="ECO:0000313" key="2">
    <source>
        <dbReference type="Proteomes" id="UP000583929"/>
    </source>
</evidence>
<dbReference type="EMBL" id="JAATIQ010000060">
    <property type="protein sequence ID" value="KAF4391211.1"/>
    <property type="molecule type" value="Genomic_DNA"/>
</dbReference>
<protein>
    <submittedName>
        <fullName evidence="1">Uncharacterized protein</fullName>
    </submittedName>
</protein>